<dbReference type="HAMAP" id="MF_00530">
    <property type="entry name" value="ATP_synth_epsil_bac"/>
    <property type="match status" value="1"/>
</dbReference>
<evidence type="ECO:0000256" key="2">
    <source>
        <dbReference type="ARBA" id="ARBA00004184"/>
    </source>
</evidence>
<dbReference type="InterPro" id="IPR020546">
    <property type="entry name" value="ATP_synth_F1_dsu/esu_N"/>
</dbReference>
<comment type="subunit">
    <text evidence="11 12">F-type ATPases have 2 components, CF(1) - the catalytic core - and CF(0) - the membrane proton channel. CF(1) has five subunits: alpha(3), beta(3), gamma(1), delta(1), epsilon(1). CF(0) has three main subunits: a, b and c.</text>
</comment>
<dbReference type="GO" id="GO:0005524">
    <property type="term" value="F:ATP binding"/>
    <property type="evidence" value="ECO:0007669"/>
    <property type="project" value="UniProtKB-UniRule"/>
</dbReference>
<comment type="function">
    <text evidence="1 11">Produces ATP from ADP in the presence of a proton gradient across the membrane.</text>
</comment>
<feature type="domain" description="ATP synthase F1 complex delta/epsilon subunit N-terminal" evidence="13">
    <location>
        <begin position="3"/>
        <end position="81"/>
    </location>
</feature>
<dbReference type="Pfam" id="PF02823">
    <property type="entry name" value="ATP-synt_DE_N"/>
    <property type="match status" value="1"/>
</dbReference>
<evidence type="ECO:0000256" key="7">
    <source>
        <dbReference type="ARBA" id="ARBA00023136"/>
    </source>
</evidence>
<evidence type="ECO:0000259" key="13">
    <source>
        <dbReference type="Pfam" id="PF02823"/>
    </source>
</evidence>
<name>A0A455T9K7_9GAMM</name>
<evidence type="ECO:0000256" key="9">
    <source>
        <dbReference type="ARBA" id="ARBA00030215"/>
    </source>
</evidence>
<evidence type="ECO:0000313" key="14">
    <source>
        <dbReference type="EMBL" id="BBI01027.1"/>
    </source>
</evidence>
<sequence>MSFHLKIINITCNVYSNIVKKINLSGIEGELGIYTGHTYLLTTIKPGLLYILNDNNTEKHFYITGGIIEIQPIKVTILADKFFYSSDMNELDMLAKKETIKKNILHYANNHNKLKLLNQKFLTISKKLHFLDIVKKSRLK</sequence>
<protein>
    <recommendedName>
        <fullName evidence="4 11">ATP synthase epsilon chain</fullName>
    </recommendedName>
    <alternativeName>
        <fullName evidence="10 11">ATP synthase F1 sector epsilon subunit</fullName>
    </alternativeName>
    <alternativeName>
        <fullName evidence="9 11">F-ATPase epsilon subunit</fullName>
    </alternativeName>
</protein>
<proteinExistence type="inferred from homology"/>
<dbReference type="InterPro" id="IPR001469">
    <property type="entry name" value="ATP_synth_F1_dsu/esu"/>
</dbReference>
<dbReference type="Gene3D" id="2.60.15.10">
    <property type="entry name" value="F0F1 ATP synthase delta/epsilon subunit, N-terminal"/>
    <property type="match status" value="1"/>
</dbReference>
<dbReference type="Proteomes" id="UP000317544">
    <property type="component" value="Chromosome"/>
</dbReference>
<keyword evidence="11 12" id="KW-0066">ATP synthesis</keyword>
<evidence type="ECO:0000256" key="6">
    <source>
        <dbReference type="ARBA" id="ARBA00023065"/>
    </source>
</evidence>
<evidence type="ECO:0000256" key="8">
    <source>
        <dbReference type="ARBA" id="ARBA00023196"/>
    </source>
</evidence>
<dbReference type="GO" id="GO:0046933">
    <property type="term" value="F:proton-transporting ATP synthase activity, rotational mechanism"/>
    <property type="evidence" value="ECO:0007669"/>
    <property type="project" value="UniProtKB-UniRule"/>
</dbReference>
<dbReference type="GO" id="GO:0012505">
    <property type="term" value="C:endomembrane system"/>
    <property type="evidence" value="ECO:0007669"/>
    <property type="project" value="UniProtKB-SubCell"/>
</dbReference>
<organism evidence="14 15">
    <name type="scientific">Buchnera aphidicola</name>
    <name type="common">Nipponaphis monzeni</name>
    <dbReference type="NCBI Taxonomy" id="2495405"/>
    <lineage>
        <taxon>Bacteria</taxon>
        <taxon>Pseudomonadati</taxon>
        <taxon>Pseudomonadota</taxon>
        <taxon>Gammaproteobacteria</taxon>
        <taxon>Enterobacterales</taxon>
        <taxon>Erwiniaceae</taxon>
        <taxon>Buchnera</taxon>
    </lineage>
</organism>
<dbReference type="GO" id="GO:0045259">
    <property type="term" value="C:proton-transporting ATP synthase complex"/>
    <property type="evidence" value="ECO:0007669"/>
    <property type="project" value="UniProtKB-KW"/>
</dbReference>
<keyword evidence="11" id="KW-1003">Cell membrane</keyword>
<evidence type="ECO:0000256" key="12">
    <source>
        <dbReference type="RuleBase" id="RU003656"/>
    </source>
</evidence>
<dbReference type="InterPro" id="IPR036771">
    <property type="entry name" value="ATPsynth_dsu/esu_N"/>
</dbReference>
<accession>A0A455T9K7</accession>
<dbReference type="GO" id="GO:0005886">
    <property type="term" value="C:plasma membrane"/>
    <property type="evidence" value="ECO:0007669"/>
    <property type="project" value="UniProtKB-SubCell"/>
</dbReference>
<keyword evidence="5 11" id="KW-0813">Transport</keyword>
<comment type="similarity">
    <text evidence="3 11 12">Belongs to the ATPase epsilon chain family.</text>
</comment>
<gene>
    <name evidence="11 14" type="primary">atpC</name>
    <name evidence="14" type="ORF">BUCNMO_009</name>
</gene>
<dbReference type="CDD" id="cd12152">
    <property type="entry name" value="F1-ATPase_delta"/>
    <property type="match status" value="1"/>
</dbReference>
<dbReference type="RefSeq" id="WP_158344455.1">
    <property type="nucleotide sequence ID" value="NZ_AP019379.1"/>
</dbReference>
<dbReference type="SUPFAM" id="SSF51344">
    <property type="entry name" value="Epsilon subunit of F1F0-ATP synthase N-terminal domain"/>
    <property type="match status" value="1"/>
</dbReference>
<evidence type="ECO:0000256" key="11">
    <source>
        <dbReference type="HAMAP-Rule" id="MF_00530"/>
    </source>
</evidence>
<keyword evidence="11" id="KW-0375">Hydrogen ion transport</keyword>
<keyword evidence="15" id="KW-1185">Reference proteome</keyword>
<evidence type="ECO:0000256" key="10">
    <source>
        <dbReference type="ARBA" id="ARBA00031795"/>
    </source>
</evidence>
<reference evidence="14 15" key="1">
    <citation type="journal article" date="2019" name="Proc. Natl. Acad. Sci. U.S.A.">
        <title>Exaggeration and cooption of innate immunity for social defense.</title>
        <authorList>
            <person name="Kutsukake M."/>
            <person name="Moriyama M."/>
            <person name="Shigenobu S."/>
            <person name="Meng X.-Y."/>
            <person name="Nikoh N."/>
            <person name="Noda C."/>
            <person name="Kobayashi S."/>
            <person name="Fukatsu T."/>
        </authorList>
    </citation>
    <scope>NUCLEOTIDE SEQUENCE [LARGE SCALE GENOMIC DNA]</scope>
    <source>
        <strain evidence="14 15">Nmo</strain>
    </source>
</reference>
<dbReference type="EMBL" id="AP019379">
    <property type="protein sequence ID" value="BBI01027.1"/>
    <property type="molecule type" value="Genomic_DNA"/>
</dbReference>
<dbReference type="AlphaFoldDB" id="A0A455T9K7"/>
<evidence type="ECO:0000256" key="1">
    <source>
        <dbReference type="ARBA" id="ARBA00003543"/>
    </source>
</evidence>
<evidence type="ECO:0000256" key="3">
    <source>
        <dbReference type="ARBA" id="ARBA00005712"/>
    </source>
</evidence>
<evidence type="ECO:0000256" key="5">
    <source>
        <dbReference type="ARBA" id="ARBA00022448"/>
    </source>
</evidence>
<comment type="subcellular location">
    <subcellularLocation>
        <location evidence="11">Cell membrane</location>
        <topology evidence="11">Peripheral membrane protein</topology>
    </subcellularLocation>
    <subcellularLocation>
        <location evidence="2">Endomembrane system</location>
        <topology evidence="2">Peripheral membrane protein</topology>
    </subcellularLocation>
</comment>
<evidence type="ECO:0000256" key="4">
    <source>
        <dbReference type="ARBA" id="ARBA00014480"/>
    </source>
</evidence>
<keyword evidence="8 11" id="KW-0139">CF(1)</keyword>
<dbReference type="NCBIfam" id="TIGR01216">
    <property type="entry name" value="ATP_synt_epsi"/>
    <property type="match status" value="1"/>
</dbReference>
<keyword evidence="6 11" id="KW-0406">Ion transport</keyword>
<dbReference type="OrthoDB" id="9791445at2"/>
<keyword evidence="7 11" id="KW-0472">Membrane</keyword>
<evidence type="ECO:0000313" key="15">
    <source>
        <dbReference type="Proteomes" id="UP000317544"/>
    </source>
</evidence>